<sequence length="201" mass="22176">MSQLDILSTPRAIHLITAPYLPFVYIEGDSVHDGGGGNDDDDDDDDRIILPGLPRLLHGHPDVHLRNDLSHVYNPHQRWTRCLPEIDPFYAVKCNPDSYVLRLLAELGLGFDCASNAEISQAESFVKNAATHGIDMMTFDNADELYKIARANPMAKLVLRIFTDDSKSFRLGLKFGAPLVSVPGLLAKENGLGFDVIGISF</sequence>
<proteinExistence type="predicted"/>
<protein>
    <submittedName>
        <fullName evidence="1">Uncharacterized protein</fullName>
    </submittedName>
</protein>
<reference evidence="1" key="1">
    <citation type="submission" date="2021-03" db="EMBL/GenBank/DDBJ databases">
        <title>Evolutionary priming and transition to the ectomycorrhizal habit in an iconic lineage of mushroom-forming fungi: is preadaptation a requirement?</title>
        <authorList>
            <consortium name="DOE Joint Genome Institute"/>
            <person name="Looney B.P."/>
            <person name="Miyauchi S."/>
            <person name="Morin E."/>
            <person name="Drula E."/>
            <person name="Courty P.E."/>
            <person name="Chicoki N."/>
            <person name="Fauchery L."/>
            <person name="Kohler A."/>
            <person name="Kuo A."/>
            <person name="LaButti K."/>
            <person name="Pangilinan J."/>
            <person name="Lipzen A."/>
            <person name="Riley R."/>
            <person name="Andreopoulos W."/>
            <person name="He G."/>
            <person name="Johnson J."/>
            <person name="Barry K.W."/>
            <person name="Grigoriev I.V."/>
            <person name="Nagy L."/>
            <person name="Hibbett D."/>
            <person name="Henrissat B."/>
            <person name="Matheny P.B."/>
            <person name="Labbe J."/>
            <person name="Martin A.F."/>
        </authorList>
    </citation>
    <scope>NUCLEOTIDE SEQUENCE</scope>
    <source>
        <strain evidence="1">BPL698</strain>
    </source>
</reference>
<organism evidence="1 2">
    <name type="scientific">Russula earlei</name>
    <dbReference type="NCBI Taxonomy" id="71964"/>
    <lineage>
        <taxon>Eukaryota</taxon>
        <taxon>Fungi</taxon>
        <taxon>Dikarya</taxon>
        <taxon>Basidiomycota</taxon>
        <taxon>Agaricomycotina</taxon>
        <taxon>Agaricomycetes</taxon>
        <taxon>Russulales</taxon>
        <taxon>Russulaceae</taxon>
        <taxon>Russula</taxon>
    </lineage>
</organism>
<name>A0ACC0TWS8_9AGAM</name>
<evidence type="ECO:0000313" key="2">
    <source>
        <dbReference type="Proteomes" id="UP001207468"/>
    </source>
</evidence>
<accession>A0ACC0TWS8</accession>
<dbReference type="Proteomes" id="UP001207468">
    <property type="component" value="Unassembled WGS sequence"/>
</dbReference>
<keyword evidence="2" id="KW-1185">Reference proteome</keyword>
<comment type="caution">
    <text evidence="1">The sequence shown here is derived from an EMBL/GenBank/DDBJ whole genome shotgun (WGS) entry which is preliminary data.</text>
</comment>
<gene>
    <name evidence="1" type="ORF">F5148DRAFT_1291306</name>
</gene>
<dbReference type="EMBL" id="JAGFNK010000479">
    <property type="protein sequence ID" value="KAI9449694.1"/>
    <property type="molecule type" value="Genomic_DNA"/>
</dbReference>
<evidence type="ECO:0000313" key="1">
    <source>
        <dbReference type="EMBL" id="KAI9449694.1"/>
    </source>
</evidence>